<comment type="caution">
    <text evidence="4">The sequence shown here is derived from an EMBL/GenBank/DDBJ whole genome shotgun (WGS) entry which is preliminary data.</text>
</comment>
<protein>
    <submittedName>
        <fullName evidence="4">Universal stress protein</fullName>
    </submittedName>
</protein>
<dbReference type="EMBL" id="BAABAZ010000004">
    <property type="protein sequence ID" value="GAA4282915.1"/>
    <property type="molecule type" value="Genomic_DNA"/>
</dbReference>
<proteinExistence type="inferred from homology"/>
<dbReference type="SUPFAM" id="SSF52402">
    <property type="entry name" value="Adenine nucleotide alpha hydrolases-like"/>
    <property type="match status" value="2"/>
</dbReference>
<evidence type="ECO:0000313" key="4">
    <source>
        <dbReference type="EMBL" id="GAA4282915.1"/>
    </source>
</evidence>
<dbReference type="Proteomes" id="UP001501586">
    <property type="component" value="Unassembled WGS sequence"/>
</dbReference>
<dbReference type="PRINTS" id="PR01438">
    <property type="entry name" value="UNVRSLSTRESS"/>
</dbReference>
<sequence>MEHASGAAAQDRVVVGIDGSDHSRRAFDVALSVAKRQHWAVAAVAAFAAPFVADEAYGWVSERYREQAAESAQEFLETLVAQAEQAGVPVTTRTIEGDAGGVLAAESRSARLVVVGKRGRGRFAGRLLGSVSGRLAAHAHCPTLVVPAKWESEESGGLFAPQQERPEEKEADTAPGELVAESDASGSDRRSFENVKDEFNFDGEVVAAIDVGHASSTVAEHAAEAAHLYGRNLTLVSAVPLGVAADSWYTNPARANLVDSGRVSAAYSEHMEQIAAEVAQKHPEVSTRWQLFDGSAAGILSEATRTAALVVIGTRGRGGFTGLLLGSVSQSVLSRSVCPVLVIPTKKRRSGRGGAEQSEIPTGVGEL</sequence>
<evidence type="ECO:0000313" key="5">
    <source>
        <dbReference type="Proteomes" id="UP001501586"/>
    </source>
</evidence>
<evidence type="ECO:0000256" key="2">
    <source>
        <dbReference type="SAM" id="MobiDB-lite"/>
    </source>
</evidence>
<organism evidence="4 5">
    <name type="scientific">Brevibacterium daeguense</name>
    <dbReference type="NCBI Taxonomy" id="909936"/>
    <lineage>
        <taxon>Bacteria</taxon>
        <taxon>Bacillati</taxon>
        <taxon>Actinomycetota</taxon>
        <taxon>Actinomycetes</taxon>
        <taxon>Micrococcales</taxon>
        <taxon>Brevibacteriaceae</taxon>
        <taxon>Brevibacterium</taxon>
    </lineage>
</organism>
<evidence type="ECO:0000259" key="3">
    <source>
        <dbReference type="Pfam" id="PF00582"/>
    </source>
</evidence>
<feature type="region of interest" description="Disordered" evidence="2">
    <location>
        <begin position="348"/>
        <end position="367"/>
    </location>
</feature>
<reference evidence="5" key="1">
    <citation type="journal article" date="2019" name="Int. J. Syst. Evol. Microbiol.">
        <title>The Global Catalogue of Microorganisms (GCM) 10K type strain sequencing project: providing services to taxonomists for standard genome sequencing and annotation.</title>
        <authorList>
            <consortium name="The Broad Institute Genomics Platform"/>
            <consortium name="The Broad Institute Genome Sequencing Center for Infectious Disease"/>
            <person name="Wu L."/>
            <person name="Ma J."/>
        </authorList>
    </citation>
    <scope>NUCLEOTIDE SEQUENCE [LARGE SCALE GENOMIC DNA]</scope>
    <source>
        <strain evidence="5">JCM 17458</strain>
    </source>
</reference>
<dbReference type="RefSeq" id="WP_236864851.1">
    <property type="nucleotide sequence ID" value="NZ_BAABAZ010000004.1"/>
</dbReference>
<dbReference type="CDD" id="cd00293">
    <property type="entry name" value="USP-like"/>
    <property type="match status" value="1"/>
</dbReference>
<feature type="region of interest" description="Disordered" evidence="2">
    <location>
        <begin position="155"/>
        <end position="191"/>
    </location>
</feature>
<keyword evidence="5" id="KW-1185">Reference proteome</keyword>
<dbReference type="Gene3D" id="3.40.50.620">
    <property type="entry name" value="HUPs"/>
    <property type="match status" value="1"/>
</dbReference>
<dbReference type="InterPro" id="IPR006016">
    <property type="entry name" value="UspA"/>
</dbReference>
<accession>A0ABP8EGD7</accession>
<dbReference type="Pfam" id="PF00582">
    <property type="entry name" value="Usp"/>
    <property type="match status" value="2"/>
</dbReference>
<dbReference type="InterPro" id="IPR014729">
    <property type="entry name" value="Rossmann-like_a/b/a_fold"/>
</dbReference>
<feature type="domain" description="UspA" evidence="3">
    <location>
        <begin position="11"/>
        <end position="147"/>
    </location>
</feature>
<comment type="similarity">
    <text evidence="1">Belongs to the universal stress protein A family.</text>
</comment>
<dbReference type="PANTHER" id="PTHR46268:SF6">
    <property type="entry name" value="UNIVERSAL STRESS PROTEIN UP12"/>
    <property type="match status" value="1"/>
</dbReference>
<dbReference type="Gene3D" id="3.40.50.12370">
    <property type="match status" value="1"/>
</dbReference>
<dbReference type="InterPro" id="IPR006015">
    <property type="entry name" value="Universal_stress_UspA"/>
</dbReference>
<dbReference type="PANTHER" id="PTHR46268">
    <property type="entry name" value="STRESS RESPONSE PROTEIN NHAX"/>
    <property type="match status" value="1"/>
</dbReference>
<feature type="domain" description="UspA" evidence="3">
    <location>
        <begin position="205"/>
        <end position="344"/>
    </location>
</feature>
<gene>
    <name evidence="4" type="ORF">GCM10022261_04460</name>
</gene>
<evidence type="ECO:0000256" key="1">
    <source>
        <dbReference type="ARBA" id="ARBA00008791"/>
    </source>
</evidence>
<name>A0ABP8EGD7_9MICO</name>